<dbReference type="EMBL" id="CAUZLR010000004">
    <property type="protein sequence ID" value="CAK1238970.1"/>
    <property type="molecule type" value="Genomic_DNA"/>
</dbReference>
<dbReference type="Pfam" id="PF00117">
    <property type="entry name" value="GATase"/>
    <property type="match status" value="1"/>
</dbReference>
<evidence type="ECO:0000256" key="1">
    <source>
        <dbReference type="ARBA" id="ARBA00022962"/>
    </source>
</evidence>
<dbReference type="RefSeq" id="WP_010690585.1">
    <property type="nucleotide sequence ID" value="NZ_CAUZLN010000005.1"/>
</dbReference>
<reference evidence="3 4" key="1">
    <citation type="submission" date="2023-10" db="EMBL/GenBank/DDBJ databases">
        <authorList>
            <person name="Botero Cardona J."/>
        </authorList>
    </citation>
    <scope>NUCLEOTIDE SEQUENCE [LARGE SCALE GENOMIC DNA]</scope>
    <source>
        <strain evidence="3 4">R-54839</strain>
    </source>
</reference>
<proteinExistence type="predicted"/>
<keyword evidence="3" id="KW-0456">Lyase</keyword>
<organism evidence="3 4">
    <name type="scientific">Fructobacillus fructosus</name>
    <dbReference type="NCBI Taxonomy" id="1631"/>
    <lineage>
        <taxon>Bacteria</taxon>
        <taxon>Bacillati</taxon>
        <taxon>Bacillota</taxon>
        <taxon>Bacilli</taxon>
        <taxon>Lactobacillales</taxon>
        <taxon>Lactobacillaceae</taxon>
        <taxon>Fructobacillus</taxon>
    </lineage>
</organism>
<keyword evidence="1" id="KW-0315">Glutamine amidotransferase</keyword>
<dbReference type="PRINTS" id="PR00096">
    <property type="entry name" value="GATASE"/>
</dbReference>
<dbReference type="CDD" id="cd01743">
    <property type="entry name" value="GATase1_Anthranilate_Synthase"/>
    <property type="match status" value="1"/>
</dbReference>
<dbReference type="PRINTS" id="PR00099">
    <property type="entry name" value="CPSGATASE"/>
</dbReference>
<dbReference type="GO" id="GO:0046820">
    <property type="term" value="F:4-amino-4-deoxychorismate synthase activity"/>
    <property type="evidence" value="ECO:0007669"/>
    <property type="project" value="UniProtKB-EC"/>
</dbReference>
<accession>A0ABM9MTI1</accession>
<dbReference type="Gene3D" id="3.40.50.880">
    <property type="match status" value="1"/>
</dbReference>
<dbReference type="EC" id="2.6.1.85" evidence="3"/>
<comment type="caution">
    <text evidence="3">The sequence shown here is derived from an EMBL/GenBank/DDBJ whole genome shotgun (WGS) entry which is preliminary data.</text>
</comment>
<dbReference type="InterPro" id="IPR050472">
    <property type="entry name" value="Anth_synth/Amidotransfase"/>
</dbReference>
<dbReference type="GO" id="GO:0004049">
    <property type="term" value="F:anthranilate synthase activity"/>
    <property type="evidence" value="ECO:0007669"/>
    <property type="project" value="UniProtKB-EC"/>
</dbReference>
<dbReference type="InterPro" id="IPR017926">
    <property type="entry name" value="GATASE"/>
</dbReference>
<gene>
    <name evidence="3" type="ORF">R54839_PPFHFPJH_00803</name>
</gene>
<dbReference type="PRINTS" id="PR00097">
    <property type="entry name" value="ANTSNTHASEII"/>
</dbReference>
<evidence type="ECO:0000259" key="2">
    <source>
        <dbReference type="Pfam" id="PF00117"/>
    </source>
</evidence>
<keyword evidence="3" id="KW-0808">Transferase</keyword>
<name>A0ABM9MTI1_9LACO</name>
<dbReference type="NCBIfam" id="TIGR00566">
    <property type="entry name" value="trpG_papA"/>
    <property type="match status" value="1"/>
</dbReference>
<protein>
    <submittedName>
        <fullName evidence="3">Anthranilate/para-aminobenzoate synthase component II (Glutamine amidotransferase) (PabA)</fullName>
        <ecNumber evidence="3">2.6.1.85</ecNumber>
        <ecNumber evidence="3">4.1.3.27</ecNumber>
    </submittedName>
</protein>
<evidence type="ECO:0000313" key="3">
    <source>
        <dbReference type="EMBL" id="CAK1238970.1"/>
    </source>
</evidence>
<dbReference type="SUPFAM" id="SSF52317">
    <property type="entry name" value="Class I glutamine amidotransferase-like"/>
    <property type="match status" value="1"/>
</dbReference>
<sequence length="202" mass="21883">MILLIDNYDSFTYNLYQEVGRRTDQVIRVVKNDQVTIADLAEKSLQGLILSPGPGRPDEAGRMNEVLRAAIGKVPILGVCLGHQAIGQVYGGEITLAPLMHGRTSLVHQSQGGQSPLFAGCPADFIVGRYHSLMINPTTLPAGLTVTAMADDGTVQAVADEANQVYGVEFHPESIMTDEKVADLIFRNFLKMTEAPHVTTIH</sequence>
<dbReference type="Proteomes" id="UP001314261">
    <property type="component" value="Unassembled WGS sequence"/>
</dbReference>
<dbReference type="PROSITE" id="PS51273">
    <property type="entry name" value="GATASE_TYPE_1"/>
    <property type="match status" value="1"/>
</dbReference>
<keyword evidence="4" id="KW-1185">Reference proteome</keyword>
<dbReference type="PANTHER" id="PTHR43418">
    <property type="entry name" value="MULTIFUNCTIONAL TRYPTOPHAN BIOSYNTHESIS PROTEIN-RELATED"/>
    <property type="match status" value="1"/>
</dbReference>
<dbReference type="InterPro" id="IPR006221">
    <property type="entry name" value="TrpG/PapA_dom"/>
</dbReference>
<feature type="domain" description="Glutamine amidotransferase" evidence="2">
    <location>
        <begin position="3"/>
        <end position="191"/>
    </location>
</feature>
<dbReference type="InterPro" id="IPR029062">
    <property type="entry name" value="Class_I_gatase-like"/>
</dbReference>
<keyword evidence="3" id="KW-0032">Aminotransferase</keyword>
<evidence type="ECO:0000313" key="4">
    <source>
        <dbReference type="Proteomes" id="UP001314261"/>
    </source>
</evidence>
<dbReference type="EC" id="4.1.3.27" evidence="3"/>
<dbReference type="PANTHER" id="PTHR43418:SF8">
    <property type="entry name" value="SYNTHASE COMPONENT II, PUTATIVE-RELATED"/>
    <property type="match status" value="1"/>
</dbReference>